<feature type="domain" description="Alpha/beta hydrolase fold-3" evidence="2">
    <location>
        <begin position="85"/>
        <end position="291"/>
    </location>
</feature>
<protein>
    <submittedName>
        <fullName evidence="3">Alpha/beta hydrolase</fullName>
    </submittedName>
</protein>
<dbReference type="InterPro" id="IPR029058">
    <property type="entry name" value="AB_hydrolase_fold"/>
</dbReference>
<dbReference type="EMBL" id="CP029604">
    <property type="protein sequence ID" value="AWO82913.1"/>
    <property type="molecule type" value="Genomic_DNA"/>
</dbReference>
<proteinExistence type="predicted"/>
<dbReference type="GO" id="GO:0016787">
    <property type="term" value="F:hydrolase activity"/>
    <property type="evidence" value="ECO:0007669"/>
    <property type="project" value="UniProtKB-KW"/>
</dbReference>
<evidence type="ECO:0000259" key="2">
    <source>
        <dbReference type="Pfam" id="PF07859"/>
    </source>
</evidence>
<dbReference type="PANTHER" id="PTHR48081">
    <property type="entry name" value="AB HYDROLASE SUPERFAMILY PROTEIN C4A8.06C"/>
    <property type="match status" value="1"/>
</dbReference>
<dbReference type="GeneID" id="32687011"/>
<dbReference type="AlphaFoldDB" id="A0AAD0NWQ4"/>
<sequence>MTTNEQAIALDPDAQAVADQLAAVLPNGLSGLGVAGVREFGRQSDAQIPTGPEVHSVVDKFVSGPHGDIPVRLYRPQSDNPLPVLLYIHGGGWTFGTLEGGVDHLCRSIAHDTGTAVVSVDYRLAPDHKFPVPVDESAAVLSWLRRQAAALGVDATRIAIGGDSAGGNISAAITHLDRGSDTPLAAQVLLYPATEYAVERASWVDNAEAPVLTPRDTLWFWDQYLRSAKDRIDPRATPANAESFRDLPPALVVVAGHDPLRDDGLHYAELLDESGTPVHVVRLDGAFHGFMTMPGLRAQARGVEEICGFLQGVFAL</sequence>
<dbReference type="SUPFAM" id="SSF53474">
    <property type="entry name" value="alpha/beta-Hydrolases"/>
    <property type="match status" value="1"/>
</dbReference>
<dbReference type="PANTHER" id="PTHR48081:SF8">
    <property type="entry name" value="ALPHA_BETA HYDROLASE FOLD-3 DOMAIN-CONTAINING PROTEIN-RELATED"/>
    <property type="match status" value="1"/>
</dbReference>
<evidence type="ECO:0000313" key="4">
    <source>
        <dbReference type="Proteomes" id="UP000247118"/>
    </source>
</evidence>
<dbReference type="Pfam" id="PF07859">
    <property type="entry name" value="Abhydrolase_3"/>
    <property type="match status" value="1"/>
</dbReference>
<name>A0AAD0NWQ4_9ACTN</name>
<organism evidence="3 4">
    <name type="scientific">Gordonia terrae</name>
    <dbReference type="NCBI Taxonomy" id="2055"/>
    <lineage>
        <taxon>Bacteria</taxon>
        <taxon>Bacillati</taxon>
        <taxon>Actinomycetota</taxon>
        <taxon>Actinomycetes</taxon>
        <taxon>Mycobacteriales</taxon>
        <taxon>Gordoniaceae</taxon>
        <taxon>Gordonia</taxon>
    </lineage>
</organism>
<dbReference type="Proteomes" id="UP000247118">
    <property type="component" value="Chromosome"/>
</dbReference>
<gene>
    <name evidence="3" type="ORF">DLJ61_04575</name>
</gene>
<dbReference type="KEGG" id="gta:BCM27_04535"/>
<evidence type="ECO:0000313" key="3">
    <source>
        <dbReference type="EMBL" id="AWO82913.1"/>
    </source>
</evidence>
<dbReference type="RefSeq" id="WP_004023263.1">
    <property type="nucleotide sequence ID" value="NZ_CABEIC010000002.1"/>
</dbReference>
<accession>A0AAD0NWQ4</accession>
<reference evidence="3 4" key="1">
    <citation type="submission" date="2018-05" db="EMBL/GenBank/DDBJ databases">
        <title>Complete genome sequence of Gordonia terrae NRRL B-16283.</title>
        <authorList>
            <person name="Garlena R.A."/>
            <person name="Russell D.A."/>
            <person name="Hatfull G.F."/>
        </authorList>
    </citation>
    <scope>NUCLEOTIDE SEQUENCE [LARGE SCALE GENOMIC DNA]</scope>
    <source>
        <strain evidence="3 4">NRRL B-16283</strain>
    </source>
</reference>
<dbReference type="Gene3D" id="3.40.50.1820">
    <property type="entry name" value="alpha/beta hydrolase"/>
    <property type="match status" value="1"/>
</dbReference>
<evidence type="ECO:0000256" key="1">
    <source>
        <dbReference type="ARBA" id="ARBA00022801"/>
    </source>
</evidence>
<dbReference type="InterPro" id="IPR050300">
    <property type="entry name" value="GDXG_lipolytic_enzyme"/>
</dbReference>
<keyword evidence="1 3" id="KW-0378">Hydrolase</keyword>
<dbReference type="InterPro" id="IPR013094">
    <property type="entry name" value="AB_hydrolase_3"/>
</dbReference>